<dbReference type="GO" id="GO:0003992">
    <property type="term" value="F:N2-acetyl-L-ornithine:2-oxoglutarate 5-aminotransferase activity"/>
    <property type="evidence" value="ECO:0007669"/>
    <property type="project" value="UniProtKB-EC"/>
</dbReference>
<dbReference type="Gene3D" id="3.90.1150.10">
    <property type="entry name" value="Aspartate Aminotransferase, domain 1"/>
    <property type="match status" value="1"/>
</dbReference>
<comment type="caution">
    <text evidence="2">The sequence shown here is derived from an EMBL/GenBank/DDBJ whole genome shotgun (WGS) entry which is preliminary data.</text>
</comment>
<organism evidence="2 3">
    <name type="scientific">Mycobacterium kansasii</name>
    <dbReference type="NCBI Taxonomy" id="1768"/>
    <lineage>
        <taxon>Bacteria</taxon>
        <taxon>Bacillati</taxon>
        <taxon>Actinomycetota</taxon>
        <taxon>Actinomycetes</taxon>
        <taxon>Mycobacteriales</taxon>
        <taxon>Mycobacteriaceae</taxon>
        <taxon>Mycobacterium</taxon>
    </lineage>
</organism>
<evidence type="ECO:0000313" key="3">
    <source>
        <dbReference type="Proteomes" id="UP000189229"/>
    </source>
</evidence>
<accession>A0A1V3WJW7</accession>
<gene>
    <name evidence="2" type="ORF">BZL30_8041</name>
</gene>
<dbReference type="InterPro" id="IPR015424">
    <property type="entry name" value="PyrdxlP-dep_Trfase"/>
</dbReference>
<keyword evidence="2" id="KW-0032">Aminotransferase</keyword>
<reference evidence="2 3" key="1">
    <citation type="submission" date="2017-02" db="EMBL/GenBank/DDBJ databases">
        <title>Complete genome sequences of Mycobacterium kansasii strains isolated from rhesus macaques.</title>
        <authorList>
            <person name="Panda A."/>
            <person name="Nagaraj S."/>
            <person name="Zhao X."/>
            <person name="Tettelin H."/>
            <person name="Detolla L.J."/>
        </authorList>
    </citation>
    <scope>NUCLEOTIDE SEQUENCE [LARGE SCALE GENOMIC DNA]</scope>
    <source>
        <strain evidence="2 3">11-3813</strain>
    </source>
</reference>
<dbReference type="EMBL" id="MVBM01000009">
    <property type="protein sequence ID" value="OOK66571.1"/>
    <property type="molecule type" value="Genomic_DNA"/>
</dbReference>
<feature type="region of interest" description="Disordered" evidence="1">
    <location>
        <begin position="1"/>
        <end position="47"/>
    </location>
</feature>
<keyword evidence="2" id="KW-0808">Transferase</keyword>
<sequence>MHRGGPGSASNAGDRRFGPPRRCAGQNAEAGHRIAGTPARRPCPRPWVTAGHRVDGEYAKAVEAAARDAGYLVNAAAPDVIRLAPPLIISEQQLDGFVAALPGILDTAGAQT</sequence>
<dbReference type="SUPFAM" id="SSF53383">
    <property type="entry name" value="PLP-dependent transferases"/>
    <property type="match status" value="1"/>
</dbReference>
<evidence type="ECO:0000313" key="2">
    <source>
        <dbReference type="EMBL" id="OOK66571.1"/>
    </source>
</evidence>
<dbReference type="AlphaFoldDB" id="A0A1V3WJW7"/>
<dbReference type="InterPro" id="IPR015422">
    <property type="entry name" value="PyrdxlP-dep_Trfase_small"/>
</dbReference>
<proteinExistence type="predicted"/>
<protein>
    <submittedName>
        <fullName evidence="2">Acetylornithine aminotransferase domain protein</fullName>
        <ecNumber evidence="2">2.6.1.11</ecNumber>
    </submittedName>
</protein>
<evidence type="ECO:0000256" key="1">
    <source>
        <dbReference type="SAM" id="MobiDB-lite"/>
    </source>
</evidence>
<dbReference type="Proteomes" id="UP000189229">
    <property type="component" value="Unassembled WGS sequence"/>
</dbReference>
<name>A0A1V3WJW7_MYCKA</name>
<dbReference type="EC" id="2.6.1.11" evidence="2"/>